<protein>
    <submittedName>
        <fullName evidence="1">Uncharacterized protein</fullName>
    </submittedName>
</protein>
<gene>
    <name evidence="1" type="ORF">IPOD504_LOCUS16202</name>
</gene>
<evidence type="ECO:0000313" key="2">
    <source>
        <dbReference type="Proteomes" id="UP000837857"/>
    </source>
</evidence>
<proteinExistence type="predicted"/>
<dbReference type="EMBL" id="OW152819">
    <property type="protein sequence ID" value="CAH2074713.1"/>
    <property type="molecule type" value="Genomic_DNA"/>
</dbReference>
<organism evidence="1 2">
    <name type="scientific">Iphiclides podalirius</name>
    <name type="common">scarce swallowtail</name>
    <dbReference type="NCBI Taxonomy" id="110791"/>
    <lineage>
        <taxon>Eukaryota</taxon>
        <taxon>Metazoa</taxon>
        <taxon>Ecdysozoa</taxon>
        <taxon>Arthropoda</taxon>
        <taxon>Hexapoda</taxon>
        <taxon>Insecta</taxon>
        <taxon>Pterygota</taxon>
        <taxon>Neoptera</taxon>
        <taxon>Endopterygota</taxon>
        <taxon>Lepidoptera</taxon>
        <taxon>Glossata</taxon>
        <taxon>Ditrysia</taxon>
        <taxon>Papilionoidea</taxon>
        <taxon>Papilionidae</taxon>
        <taxon>Papilioninae</taxon>
        <taxon>Iphiclides</taxon>
    </lineage>
</organism>
<evidence type="ECO:0000313" key="1">
    <source>
        <dbReference type="EMBL" id="CAH2074713.1"/>
    </source>
</evidence>
<keyword evidence="2" id="KW-1185">Reference proteome</keyword>
<sequence>MFGEADETLRVLEVLTGGDPYIGGVAVGAGVKCPIRAHTKYTLRNLTVNLETFPNVFPFEKGRINFCFNRTSDWEPIAEGVLHLSFFNGAKGRKQG</sequence>
<feature type="non-terminal residue" evidence="1">
    <location>
        <position position="96"/>
    </location>
</feature>
<name>A0ABN8J2W7_9NEOP</name>
<reference evidence="1" key="1">
    <citation type="submission" date="2022-03" db="EMBL/GenBank/DDBJ databases">
        <authorList>
            <person name="Martin H S."/>
        </authorList>
    </citation>
    <scope>NUCLEOTIDE SEQUENCE</scope>
</reference>
<dbReference type="Proteomes" id="UP000837857">
    <property type="component" value="Chromosome 7"/>
</dbReference>
<accession>A0ABN8J2W7</accession>